<gene>
    <name evidence="2" type="ORF">B1756_02140</name>
</gene>
<evidence type="ECO:0000313" key="2">
    <source>
        <dbReference type="EMBL" id="ARS88673.1"/>
    </source>
</evidence>
<dbReference type="PANTHER" id="PTHR36174:SF1">
    <property type="entry name" value="LIPID II:GLYCINE GLYCYLTRANSFERASE"/>
    <property type="match status" value="1"/>
</dbReference>
<name>A0A2Z2HQ09_9EURY</name>
<proteinExistence type="predicted"/>
<dbReference type="GO" id="GO:0016740">
    <property type="term" value="F:transferase activity"/>
    <property type="evidence" value="ECO:0007669"/>
    <property type="project" value="UniProtKB-KW"/>
</dbReference>
<dbReference type="InterPro" id="IPR038740">
    <property type="entry name" value="BioF2-like_GNAT_dom"/>
</dbReference>
<accession>A0A2Z2HQ09</accession>
<dbReference type="AlphaFoldDB" id="A0A2Z2HQ09"/>
<keyword evidence="2" id="KW-0808">Transferase</keyword>
<organism evidence="2 3">
    <name type="scientific">Natrarchaeobaculum aegyptiacum</name>
    <dbReference type="NCBI Taxonomy" id="745377"/>
    <lineage>
        <taxon>Archaea</taxon>
        <taxon>Methanobacteriati</taxon>
        <taxon>Methanobacteriota</taxon>
        <taxon>Stenosarchaea group</taxon>
        <taxon>Halobacteria</taxon>
        <taxon>Halobacteriales</taxon>
        <taxon>Natrialbaceae</taxon>
        <taxon>Natrarchaeobaculum</taxon>
    </lineage>
</organism>
<sequence length="339" mass="38989">MSLELRRFNPRTDAEEWNRYVERSPGTNPFFRTEALRLQAEETETRPHLLASFKGQEAVGLFPVFEYTKGPVTGAFSPAPRSWTPYLGPAVLNVDKLKQRKADRRVKQFLEDCIEWIDEELEPVYAKFVAAEFDDVRPFVWNEYEVRPGYTYVVDLDCGEEELLNRFSSDARSNVRNADEDAYTIEEGSGADVERIVEQVSQRYEAQNRSFHMSGRFARRAYDLLPDGAIRPYVCRIDGSFVGGILVVESDSTRYRWQGGVRPDDAGIDVDLPINDLLDWHVMRDGIDAGIDRYDMVGAGVPSINRYKAKFNPRLETHYEITDGAFGLDIVVDQYRKRR</sequence>
<dbReference type="RefSeq" id="WP_086887057.1">
    <property type="nucleotide sequence ID" value="NZ_CP019893.1"/>
</dbReference>
<dbReference type="OrthoDB" id="140543at2157"/>
<dbReference type="GeneID" id="32892841"/>
<dbReference type="Gene3D" id="3.40.630.30">
    <property type="match status" value="1"/>
</dbReference>
<reference evidence="3" key="1">
    <citation type="submission" date="2017-02" db="EMBL/GenBank/DDBJ databases">
        <title>Natronthermophilus aegyptiacus gen. nov.,sp. nov., an aerobic, extremely halophilic alkalithermophilic archaeon isolated from the athalassohaline Wadi An Natrun, Egypt.</title>
        <authorList>
            <person name="Zhao B."/>
        </authorList>
    </citation>
    <scope>NUCLEOTIDE SEQUENCE [LARGE SCALE GENOMIC DNA]</scope>
    <source>
        <strain evidence="3">JW/NM-HA 15</strain>
    </source>
</reference>
<evidence type="ECO:0000313" key="3">
    <source>
        <dbReference type="Proteomes" id="UP000250088"/>
    </source>
</evidence>
<dbReference type="EMBL" id="CP019893">
    <property type="protein sequence ID" value="ARS88673.1"/>
    <property type="molecule type" value="Genomic_DNA"/>
</dbReference>
<keyword evidence="3" id="KW-1185">Reference proteome</keyword>
<dbReference type="PANTHER" id="PTHR36174">
    <property type="entry name" value="LIPID II:GLYCINE GLYCYLTRANSFERASE"/>
    <property type="match status" value="1"/>
</dbReference>
<feature type="domain" description="BioF2-like acetyltransferase" evidence="1">
    <location>
        <begin position="169"/>
        <end position="308"/>
    </location>
</feature>
<protein>
    <submittedName>
        <fullName evidence="2">GNAT family N-acetyltransferase</fullName>
    </submittedName>
</protein>
<dbReference type="SUPFAM" id="SSF55729">
    <property type="entry name" value="Acyl-CoA N-acyltransferases (Nat)"/>
    <property type="match status" value="1"/>
</dbReference>
<evidence type="ECO:0000259" key="1">
    <source>
        <dbReference type="Pfam" id="PF13480"/>
    </source>
</evidence>
<dbReference type="Proteomes" id="UP000250088">
    <property type="component" value="Chromosome"/>
</dbReference>
<dbReference type="InterPro" id="IPR050644">
    <property type="entry name" value="PG_Glycine_Bridge_Synth"/>
</dbReference>
<dbReference type="KEGG" id="naj:B1756_02140"/>
<dbReference type="InterPro" id="IPR016181">
    <property type="entry name" value="Acyl_CoA_acyltransferase"/>
</dbReference>
<dbReference type="Pfam" id="PF13480">
    <property type="entry name" value="Acetyltransf_6"/>
    <property type="match status" value="1"/>
</dbReference>